<dbReference type="InterPro" id="IPR003593">
    <property type="entry name" value="AAA+_ATPase"/>
</dbReference>
<dbReference type="EMBL" id="JAHUZB010000007">
    <property type="protein sequence ID" value="MBV7391966.1"/>
    <property type="molecule type" value="Genomic_DNA"/>
</dbReference>
<proteinExistence type="inferred from homology"/>
<keyword evidence="5" id="KW-1185">Reference proteome</keyword>
<dbReference type="InterPro" id="IPR017871">
    <property type="entry name" value="ABC_transporter-like_CS"/>
</dbReference>
<sequence length="303" mass="34352">MTGMIQINQVSKNFKATQVVSRVNMTIKEGEIYGFLGPNGAGKTTIMKMILNLIKPTTGEIRVENELIQKNSYQYLKNIGNIIETPVFYQQLTAEENLSLHAEYMGKTSSAKISEVLKIVGLEQVRNKLVTEFSLGMRQRLGIARAILTEPKILILDEPINGLDPIGIKEIRELLLYLKQEKGMTILISSHIVSEIEWIADTIGVIDQGQLLKEVRMSDIRAQNTSHLMVEVDQPEKALEILQTKLGIQDMQQTHSRIQIYDQQVDQSLVTQMLVKADIRILKIEQNQESLEEYFLNMIGKGK</sequence>
<keyword evidence="4" id="KW-0547">Nucleotide-binding</keyword>
<dbReference type="PROSITE" id="PS50893">
    <property type="entry name" value="ABC_TRANSPORTER_2"/>
    <property type="match status" value="1"/>
</dbReference>
<dbReference type="PANTHER" id="PTHR43335">
    <property type="entry name" value="ABC TRANSPORTER, ATP-BINDING PROTEIN"/>
    <property type="match status" value="1"/>
</dbReference>
<reference evidence="4 5" key="1">
    <citation type="submission" date="2021-06" db="EMBL/GenBank/DDBJ databases">
        <title>Enterococcus alishanensis sp. nov., a novel lactic acid bacterium isolated from fresh coffee beans.</title>
        <authorList>
            <person name="Chen Y.-S."/>
        </authorList>
    </citation>
    <scope>NUCLEOTIDE SEQUENCE [LARGE SCALE GENOMIC DNA]</scope>
    <source>
        <strain evidence="4 5">ALS3</strain>
    </source>
</reference>
<accession>A0ABS6TG88</accession>
<dbReference type="InterPro" id="IPR003439">
    <property type="entry name" value="ABC_transporter-like_ATP-bd"/>
</dbReference>
<dbReference type="Proteomes" id="UP000774130">
    <property type="component" value="Unassembled WGS sequence"/>
</dbReference>
<dbReference type="SMART" id="SM00382">
    <property type="entry name" value="AAA"/>
    <property type="match status" value="1"/>
</dbReference>
<comment type="caution">
    <text evidence="4">The sequence shown here is derived from an EMBL/GenBank/DDBJ whole genome shotgun (WGS) entry which is preliminary data.</text>
</comment>
<feature type="domain" description="ABC transporter" evidence="3">
    <location>
        <begin position="5"/>
        <end position="233"/>
    </location>
</feature>
<organism evidence="4 5">
    <name type="scientific">Enterococcus alishanensis</name>
    <dbReference type="NCBI Taxonomy" id="1303817"/>
    <lineage>
        <taxon>Bacteria</taxon>
        <taxon>Bacillati</taxon>
        <taxon>Bacillota</taxon>
        <taxon>Bacilli</taxon>
        <taxon>Lactobacillales</taxon>
        <taxon>Enterococcaceae</taxon>
        <taxon>Enterococcus</taxon>
    </lineage>
</organism>
<dbReference type="Pfam" id="PF00005">
    <property type="entry name" value="ABC_tran"/>
    <property type="match status" value="1"/>
</dbReference>
<evidence type="ECO:0000256" key="1">
    <source>
        <dbReference type="ARBA" id="ARBA00005417"/>
    </source>
</evidence>
<comment type="similarity">
    <text evidence="1">Belongs to the ABC transporter superfamily.</text>
</comment>
<keyword evidence="2" id="KW-0813">Transport</keyword>
<dbReference type="GO" id="GO:0005524">
    <property type="term" value="F:ATP binding"/>
    <property type="evidence" value="ECO:0007669"/>
    <property type="project" value="UniProtKB-KW"/>
</dbReference>
<keyword evidence="4" id="KW-0067">ATP-binding</keyword>
<evidence type="ECO:0000313" key="4">
    <source>
        <dbReference type="EMBL" id="MBV7391966.1"/>
    </source>
</evidence>
<protein>
    <submittedName>
        <fullName evidence="4">ATP-binding cassette domain-containing protein</fullName>
    </submittedName>
</protein>
<evidence type="ECO:0000259" key="3">
    <source>
        <dbReference type="PROSITE" id="PS50893"/>
    </source>
</evidence>
<dbReference type="RefSeq" id="WP_218327182.1">
    <property type="nucleotide sequence ID" value="NZ_JAHUZB010000007.1"/>
</dbReference>
<evidence type="ECO:0000313" key="5">
    <source>
        <dbReference type="Proteomes" id="UP000774130"/>
    </source>
</evidence>
<name>A0ABS6TG88_9ENTE</name>
<dbReference type="PANTHER" id="PTHR43335:SF8">
    <property type="entry name" value="ABC TRANSPORTER, ATP-BINDING PROTEIN"/>
    <property type="match status" value="1"/>
</dbReference>
<dbReference type="PROSITE" id="PS00211">
    <property type="entry name" value="ABC_TRANSPORTER_1"/>
    <property type="match status" value="1"/>
</dbReference>
<evidence type="ECO:0000256" key="2">
    <source>
        <dbReference type="ARBA" id="ARBA00022448"/>
    </source>
</evidence>
<gene>
    <name evidence="4" type="ORF">KUA55_14895</name>
</gene>